<dbReference type="GO" id="GO:0000981">
    <property type="term" value="F:DNA-binding transcription factor activity, RNA polymerase II-specific"/>
    <property type="evidence" value="ECO:0007669"/>
    <property type="project" value="InterPro"/>
</dbReference>
<organism evidence="7 8">
    <name type="scientific">Aspergillus chevalieri</name>
    <name type="common">Eurotium chevalieri</name>
    <dbReference type="NCBI Taxonomy" id="182096"/>
    <lineage>
        <taxon>Eukaryota</taxon>
        <taxon>Fungi</taxon>
        <taxon>Dikarya</taxon>
        <taxon>Ascomycota</taxon>
        <taxon>Pezizomycotina</taxon>
        <taxon>Eurotiomycetes</taxon>
        <taxon>Eurotiomycetidae</taxon>
        <taxon>Eurotiales</taxon>
        <taxon>Aspergillaceae</taxon>
        <taxon>Aspergillus</taxon>
        <taxon>Aspergillus subgen. Aspergillus</taxon>
    </lineage>
</organism>
<evidence type="ECO:0000313" key="7">
    <source>
        <dbReference type="EMBL" id="BCR82810.1"/>
    </source>
</evidence>
<dbReference type="PROSITE" id="PS50048">
    <property type="entry name" value="ZN2_CY6_FUNGAL_2"/>
    <property type="match status" value="1"/>
</dbReference>
<evidence type="ECO:0000313" key="8">
    <source>
        <dbReference type="Proteomes" id="UP000637239"/>
    </source>
</evidence>
<evidence type="ECO:0000256" key="3">
    <source>
        <dbReference type="ARBA" id="ARBA00023125"/>
    </source>
</evidence>
<keyword evidence="8" id="KW-1185">Reference proteome</keyword>
<dbReference type="InterPro" id="IPR050987">
    <property type="entry name" value="AtrR-like"/>
</dbReference>
<proteinExistence type="predicted"/>
<dbReference type="CDD" id="cd00067">
    <property type="entry name" value="GAL4"/>
    <property type="match status" value="1"/>
</dbReference>
<dbReference type="InterPro" id="IPR036864">
    <property type="entry name" value="Zn2-C6_fun-type_DNA-bd_sf"/>
</dbReference>
<dbReference type="CDD" id="cd12148">
    <property type="entry name" value="fungal_TF_MHR"/>
    <property type="match status" value="1"/>
</dbReference>
<dbReference type="Proteomes" id="UP000637239">
    <property type="component" value="Chromosome 1"/>
</dbReference>
<dbReference type="Pfam" id="PF00172">
    <property type="entry name" value="Zn_clus"/>
    <property type="match status" value="1"/>
</dbReference>
<keyword evidence="5" id="KW-0539">Nucleus</keyword>
<evidence type="ECO:0000256" key="1">
    <source>
        <dbReference type="ARBA" id="ARBA00022723"/>
    </source>
</evidence>
<dbReference type="RefSeq" id="XP_043131332.1">
    <property type="nucleotide sequence ID" value="XM_043276765.1"/>
</dbReference>
<evidence type="ECO:0000256" key="2">
    <source>
        <dbReference type="ARBA" id="ARBA00023015"/>
    </source>
</evidence>
<keyword evidence="1" id="KW-0479">Metal-binding</keyword>
<dbReference type="InterPro" id="IPR001138">
    <property type="entry name" value="Zn2Cys6_DnaBD"/>
</dbReference>
<dbReference type="SUPFAM" id="SSF57701">
    <property type="entry name" value="Zn2/Cys6 DNA-binding domain"/>
    <property type="match status" value="1"/>
</dbReference>
<evidence type="ECO:0000256" key="4">
    <source>
        <dbReference type="ARBA" id="ARBA00023163"/>
    </source>
</evidence>
<dbReference type="Gene3D" id="4.10.240.10">
    <property type="entry name" value="Zn(2)-C6 fungal-type DNA-binding domain"/>
    <property type="match status" value="1"/>
</dbReference>
<feature type="domain" description="Zn(2)-C6 fungal-type" evidence="6">
    <location>
        <begin position="14"/>
        <end position="47"/>
    </location>
</feature>
<dbReference type="PANTHER" id="PTHR46910">
    <property type="entry name" value="TRANSCRIPTION FACTOR PDR1"/>
    <property type="match status" value="1"/>
</dbReference>
<reference evidence="7" key="2">
    <citation type="submission" date="2021-02" db="EMBL/GenBank/DDBJ databases">
        <title>Aspergillus chevalieri M1 genome sequence.</title>
        <authorList>
            <person name="Kadooka C."/>
            <person name="Mori K."/>
            <person name="Futagami T."/>
        </authorList>
    </citation>
    <scope>NUCLEOTIDE SEQUENCE</scope>
    <source>
        <strain evidence="7">M1</strain>
    </source>
</reference>
<dbReference type="AlphaFoldDB" id="A0A7R7VDL4"/>
<sequence length="470" mass="52944">MSQKSRKLQRVSKACDFCNRRSIKCSQREDPLGRCQNCADFDVPCTFDRPAKRRGVKAGTQASGRDAQFVRASVNHGIHTAAATVSGGRAYGSSTSRSSYRPSISGDPWSGWSAAEGDDDDGALHNSWKAFAIACDRQIRNLVQVYFEIVYPIFPLFHMPSFIEQVNSKEHLRNQGLFASVMAVCSLVSGRVRDGALYSNRWHREELIDPPSEAFFAAARDSIPRDLVAVKGIDYMRACAILAIASIQNGQIRNMQKYSGLYHTLTSMDGLYDEKLWPKDLSPIETEERRRLFWSIYTLDIYSTIVWGGVIRYREAHSLVRYPSEVDDEFITHHGYGVPPVTPQSNPLPPSNVTVVSRQPMTWLRGWNFTTDLYRILEHVVDGNRRHFSSANGTTQVWPLFNPLSMSEPAVMDQVLTMYSALPSHFRETPPTTGDMSKDLFGFQSANIQATLQLLRMVLLSAEEIGVERK</sequence>
<dbReference type="EMBL" id="AP024416">
    <property type="protein sequence ID" value="BCR82810.1"/>
    <property type="molecule type" value="Genomic_DNA"/>
</dbReference>
<dbReference type="InterPro" id="IPR007219">
    <property type="entry name" value="XnlR_reg_dom"/>
</dbReference>
<dbReference type="SMART" id="SM00066">
    <property type="entry name" value="GAL4"/>
    <property type="match status" value="1"/>
</dbReference>
<dbReference type="GeneID" id="66977169"/>
<gene>
    <name evidence="7" type="ORF">ACHE_10212S</name>
</gene>
<dbReference type="GO" id="GO:0008270">
    <property type="term" value="F:zinc ion binding"/>
    <property type="evidence" value="ECO:0007669"/>
    <property type="project" value="InterPro"/>
</dbReference>
<reference evidence="7" key="1">
    <citation type="submission" date="2021-01" db="EMBL/GenBank/DDBJ databases">
        <authorList>
            <consortium name="Aspergillus chevalieri M1 genome sequencing consortium"/>
            <person name="Kazuki M."/>
            <person name="Futagami T."/>
        </authorList>
    </citation>
    <scope>NUCLEOTIDE SEQUENCE</scope>
    <source>
        <strain evidence="7">M1</strain>
    </source>
</reference>
<dbReference type="GO" id="GO:0003677">
    <property type="term" value="F:DNA binding"/>
    <property type="evidence" value="ECO:0007669"/>
    <property type="project" value="UniProtKB-KW"/>
</dbReference>
<dbReference type="PANTHER" id="PTHR46910:SF18">
    <property type="entry name" value="ZN(II)2CYS6 TRANSCRIPTION FACTOR (EUROFUNG)"/>
    <property type="match status" value="1"/>
</dbReference>
<name>A0A7R7VDL4_ASPCH</name>
<dbReference type="Pfam" id="PF04082">
    <property type="entry name" value="Fungal_trans"/>
    <property type="match status" value="1"/>
</dbReference>
<keyword evidence="2" id="KW-0805">Transcription regulation</keyword>
<dbReference type="KEGG" id="ache:ACHE_10212S"/>
<evidence type="ECO:0000259" key="6">
    <source>
        <dbReference type="PROSITE" id="PS50048"/>
    </source>
</evidence>
<keyword evidence="3" id="KW-0238">DNA-binding</keyword>
<keyword evidence="4" id="KW-0804">Transcription</keyword>
<protein>
    <recommendedName>
        <fullName evidence="6">Zn(2)-C6 fungal-type domain-containing protein</fullName>
    </recommendedName>
</protein>
<accession>A0A7R7VDL4</accession>
<evidence type="ECO:0000256" key="5">
    <source>
        <dbReference type="ARBA" id="ARBA00023242"/>
    </source>
</evidence>
<dbReference type="GO" id="GO:0006351">
    <property type="term" value="P:DNA-templated transcription"/>
    <property type="evidence" value="ECO:0007669"/>
    <property type="project" value="InterPro"/>
</dbReference>